<evidence type="ECO:0000256" key="5">
    <source>
        <dbReference type="ARBA" id="ARBA00022692"/>
    </source>
</evidence>
<keyword evidence="9 17" id="KW-0472">Membrane</keyword>
<dbReference type="OrthoDB" id="5980076at2759"/>
<keyword evidence="6 17" id="KW-1133">Transmembrane helix</keyword>
<dbReference type="SUPFAM" id="SSF81321">
    <property type="entry name" value="Family A G protein-coupled receptor-like"/>
    <property type="match status" value="1"/>
</dbReference>
<evidence type="ECO:0000256" key="1">
    <source>
        <dbReference type="ARBA" id="ARBA00004309"/>
    </source>
</evidence>
<keyword evidence="5 15" id="KW-0812">Transmembrane</keyword>
<evidence type="ECO:0000256" key="3">
    <source>
        <dbReference type="ARBA" id="ARBA00022473"/>
    </source>
</evidence>
<reference evidence="19 20" key="1">
    <citation type="journal article" date="2017" name="Nat. Ecol. Evol.">
        <title>Scallop genome provides insights into evolution of bilaterian karyotype and development.</title>
        <authorList>
            <person name="Wang S."/>
            <person name="Zhang J."/>
            <person name="Jiao W."/>
            <person name="Li J."/>
            <person name="Xun X."/>
            <person name="Sun Y."/>
            <person name="Guo X."/>
            <person name="Huan P."/>
            <person name="Dong B."/>
            <person name="Zhang L."/>
            <person name="Hu X."/>
            <person name="Sun X."/>
            <person name="Wang J."/>
            <person name="Zhao C."/>
            <person name="Wang Y."/>
            <person name="Wang D."/>
            <person name="Huang X."/>
            <person name="Wang R."/>
            <person name="Lv J."/>
            <person name="Li Y."/>
            <person name="Zhang Z."/>
            <person name="Liu B."/>
            <person name="Lu W."/>
            <person name="Hui Y."/>
            <person name="Liang J."/>
            <person name="Zhou Z."/>
            <person name="Hou R."/>
            <person name="Li X."/>
            <person name="Liu Y."/>
            <person name="Li H."/>
            <person name="Ning X."/>
            <person name="Lin Y."/>
            <person name="Zhao L."/>
            <person name="Xing Q."/>
            <person name="Dou J."/>
            <person name="Li Y."/>
            <person name="Mao J."/>
            <person name="Guo H."/>
            <person name="Dou H."/>
            <person name="Li T."/>
            <person name="Mu C."/>
            <person name="Jiang W."/>
            <person name="Fu Q."/>
            <person name="Fu X."/>
            <person name="Miao Y."/>
            <person name="Liu J."/>
            <person name="Yu Q."/>
            <person name="Li R."/>
            <person name="Liao H."/>
            <person name="Li X."/>
            <person name="Kong Y."/>
            <person name="Jiang Z."/>
            <person name="Chourrout D."/>
            <person name="Li R."/>
            <person name="Bao Z."/>
        </authorList>
    </citation>
    <scope>NUCLEOTIDE SEQUENCE [LARGE SCALE GENOMIC DNA]</scope>
    <source>
        <strain evidence="19 20">PY_sf001</strain>
    </source>
</reference>
<gene>
    <name evidence="19" type="ORF">KP79_PYT16078</name>
</gene>
<evidence type="ECO:0000256" key="13">
    <source>
        <dbReference type="ARBA" id="ARBA00023224"/>
    </source>
</evidence>
<feature type="transmembrane region" description="Helical" evidence="17">
    <location>
        <begin position="200"/>
        <end position="223"/>
    </location>
</feature>
<evidence type="ECO:0000256" key="6">
    <source>
        <dbReference type="ARBA" id="ARBA00022989"/>
    </source>
</evidence>
<feature type="transmembrane region" description="Helical" evidence="17">
    <location>
        <begin position="113"/>
        <end position="131"/>
    </location>
</feature>
<comment type="subcellular location">
    <subcellularLocation>
        <location evidence="2">Cell membrane</location>
        <topology evidence="2">Multi-pass membrane protein</topology>
    </subcellularLocation>
    <subcellularLocation>
        <location evidence="1">Cell projection</location>
        <location evidence="1">Cilium membrane</location>
    </subcellularLocation>
</comment>
<evidence type="ECO:0000256" key="17">
    <source>
        <dbReference type="SAM" id="Phobius"/>
    </source>
</evidence>
<protein>
    <submittedName>
        <fullName evidence="19">G-protein coupled receptor 161</fullName>
    </submittedName>
</protein>
<keyword evidence="14" id="KW-0966">Cell projection</keyword>
<keyword evidence="7 15" id="KW-0297">G-protein coupled receptor</keyword>
<keyword evidence="4" id="KW-1003">Cell membrane</keyword>
<keyword evidence="10" id="KW-1015">Disulfide bond</keyword>
<dbReference type="Pfam" id="PF00001">
    <property type="entry name" value="7tm_1"/>
    <property type="match status" value="1"/>
</dbReference>
<keyword evidence="12" id="KW-0325">Glycoprotein</keyword>
<evidence type="ECO:0000256" key="9">
    <source>
        <dbReference type="ARBA" id="ARBA00023136"/>
    </source>
</evidence>
<dbReference type="PRINTS" id="PR00237">
    <property type="entry name" value="GPCRRHODOPSN"/>
</dbReference>
<evidence type="ECO:0000256" key="11">
    <source>
        <dbReference type="ARBA" id="ARBA00023170"/>
    </source>
</evidence>
<feature type="transmembrane region" description="Helical" evidence="17">
    <location>
        <begin position="321"/>
        <end position="347"/>
    </location>
</feature>
<dbReference type="InterPro" id="IPR000276">
    <property type="entry name" value="GPCR_Rhodpsn"/>
</dbReference>
<evidence type="ECO:0000256" key="10">
    <source>
        <dbReference type="ARBA" id="ARBA00023157"/>
    </source>
</evidence>
<keyword evidence="13 15" id="KW-0807">Transducer</keyword>
<dbReference type="GO" id="GO:0004930">
    <property type="term" value="F:G protein-coupled receptor activity"/>
    <property type="evidence" value="ECO:0007669"/>
    <property type="project" value="UniProtKB-KW"/>
</dbReference>
<dbReference type="PROSITE" id="PS50262">
    <property type="entry name" value="G_PROTEIN_RECEP_F1_2"/>
    <property type="match status" value="1"/>
</dbReference>
<evidence type="ECO:0000256" key="4">
    <source>
        <dbReference type="ARBA" id="ARBA00022475"/>
    </source>
</evidence>
<accession>A0A210Q3K8</accession>
<evidence type="ECO:0000256" key="8">
    <source>
        <dbReference type="ARBA" id="ARBA00023069"/>
    </source>
</evidence>
<evidence type="ECO:0000256" key="16">
    <source>
        <dbReference type="SAM" id="MobiDB-lite"/>
    </source>
</evidence>
<comment type="caution">
    <text evidence="19">The sequence shown here is derived from an EMBL/GenBank/DDBJ whole genome shotgun (WGS) entry which is preliminary data.</text>
</comment>
<feature type="transmembrane region" description="Helical" evidence="17">
    <location>
        <begin position="152"/>
        <end position="172"/>
    </location>
</feature>
<dbReference type="GO" id="GO:0060170">
    <property type="term" value="C:ciliary membrane"/>
    <property type="evidence" value="ECO:0007669"/>
    <property type="project" value="UniProtKB-SubCell"/>
</dbReference>
<dbReference type="PANTHER" id="PTHR22752:SF10">
    <property type="entry name" value="G-PROTEIN COUPLED RECEPTOR 161"/>
    <property type="match status" value="1"/>
</dbReference>
<keyword evidence="20" id="KW-1185">Reference proteome</keyword>
<evidence type="ECO:0000256" key="7">
    <source>
        <dbReference type="ARBA" id="ARBA00023040"/>
    </source>
</evidence>
<feature type="domain" description="G-protein coupled receptors family 1 profile" evidence="18">
    <location>
        <begin position="52"/>
        <end position="345"/>
    </location>
</feature>
<evidence type="ECO:0000256" key="12">
    <source>
        <dbReference type="ARBA" id="ARBA00023180"/>
    </source>
</evidence>
<dbReference type="EMBL" id="NEDP02005126">
    <property type="protein sequence ID" value="OWF43326.1"/>
    <property type="molecule type" value="Genomic_DNA"/>
</dbReference>
<dbReference type="GO" id="GO:0005768">
    <property type="term" value="C:endosome"/>
    <property type="evidence" value="ECO:0007669"/>
    <property type="project" value="TreeGrafter"/>
</dbReference>
<keyword evidence="3" id="KW-0217">Developmental protein</keyword>
<sequence length="428" mass="47700">MENTSCNGSDGQAVTHVLVLNGCRSDIESFRTLKIVLTSICLLVIFLFSIAGNMVVFLIFFKRPALLTISNRFILNLSVCNCLNTLFVMPFMFAALISKDWIFGDAVCRGTGFLMNTTFAASTLTLVAISIDRYCAVAMPLHYTMRVTSKRSIAMIFSVWSGAVIASLPPLLGWNSYVYQADKASCTVLWTNMDPFARYYTLYLVGVTFILPLIVLVGSYIAIFRSAKNNFERTRRNSTVPSNSIDDGTQTPLRDGRRRSSTAPILARRLSSSGRIGPLPWHKDEWKTALTSLLVVSTFIICWVPYFIIIVLESLLYDPNIIYPVLELISILLAMSSCAVNPFVYVFRSNLARTQLKIILGLRREREEYTNESRRGSVCAAIKEGIIRQSSTESDLDEKITQSAVPPPKKSTTLTSLVHVPSLASMRA</sequence>
<evidence type="ECO:0000256" key="15">
    <source>
        <dbReference type="RuleBase" id="RU000688"/>
    </source>
</evidence>
<keyword evidence="8" id="KW-0969">Cilium</keyword>
<dbReference type="InterPro" id="IPR017452">
    <property type="entry name" value="GPCR_Rhodpsn_7TM"/>
</dbReference>
<dbReference type="PANTHER" id="PTHR22752">
    <property type="entry name" value="G PROTEIN-COUPLED RECEPTOR"/>
    <property type="match status" value="1"/>
</dbReference>
<dbReference type="Proteomes" id="UP000242188">
    <property type="component" value="Unassembled WGS sequence"/>
</dbReference>
<feature type="transmembrane region" description="Helical" evidence="17">
    <location>
        <begin position="35"/>
        <end position="61"/>
    </location>
</feature>
<evidence type="ECO:0000259" key="18">
    <source>
        <dbReference type="PROSITE" id="PS50262"/>
    </source>
</evidence>
<organism evidence="19 20">
    <name type="scientific">Mizuhopecten yessoensis</name>
    <name type="common">Japanese scallop</name>
    <name type="synonym">Patinopecten yessoensis</name>
    <dbReference type="NCBI Taxonomy" id="6573"/>
    <lineage>
        <taxon>Eukaryota</taxon>
        <taxon>Metazoa</taxon>
        <taxon>Spiralia</taxon>
        <taxon>Lophotrochozoa</taxon>
        <taxon>Mollusca</taxon>
        <taxon>Bivalvia</taxon>
        <taxon>Autobranchia</taxon>
        <taxon>Pteriomorphia</taxon>
        <taxon>Pectinida</taxon>
        <taxon>Pectinoidea</taxon>
        <taxon>Pectinidae</taxon>
        <taxon>Mizuhopecten</taxon>
    </lineage>
</organism>
<dbReference type="CDD" id="cd00637">
    <property type="entry name" value="7tm_classA_rhodopsin-like"/>
    <property type="match status" value="1"/>
</dbReference>
<dbReference type="AlphaFoldDB" id="A0A210Q3K8"/>
<feature type="region of interest" description="Disordered" evidence="16">
    <location>
        <begin position="235"/>
        <end position="261"/>
    </location>
</feature>
<keyword evidence="11 15" id="KW-0675">Receptor</keyword>
<comment type="similarity">
    <text evidence="15">Belongs to the G-protein coupled receptor 1 family.</text>
</comment>
<proteinExistence type="inferred from homology"/>
<name>A0A210Q3K8_MIZYE</name>
<evidence type="ECO:0000313" key="20">
    <source>
        <dbReference type="Proteomes" id="UP000242188"/>
    </source>
</evidence>
<evidence type="ECO:0000256" key="14">
    <source>
        <dbReference type="ARBA" id="ARBA00023273"/>
    </source>
</evidence>
<evidence type="ECO:0000313" key="19">
    <source>
        <dbReference type="EMBL" id="OWF43326.1"/>
    </source>
</evidence>
<dbReference type="PROSITE" id="PS00237">
    <property type="entry name" value="G_PROTEIN_RECEP_F1_1"/>
    <property type="match status" value="1"/>
</dbReference>
<evidence type="ECO:0000256" key="2">
    <source>
        <dbReference type="ARBA" id="ARBA00004651"/>
    </source>
</evidence>
<dbReference type="STRING" id="6573.A0A210Q3K8"/>
<dbReference type="Gene3D" id="1.20.1070.10">
    <property type="entry name" value="Rhodopsin 7-helix transmembrane proteins"/>
    <property type="match status" value="1"/>
</dbReference>
<feature type="compositionally biased region" description="Polar residues" evidence="16">
    <location>
        <begin position="237"/>
        <end position="252"/>
    </location>
</feature>
<feature type="transmembrane region" description="Helical" evidence="17">
    <location>
        <begin position="73"/>
        <end position="93"/>
    </location>
</feature>
<dbReference type="SMART" id="SM01381">
    <property type="entry name" value="7TM_GPCR_Srsx"/>
    <property type="match status" value="1"/>
</dbReference>
<feature type="transmembrane region" description="Helical" evidence="17">
    <location>
        <begin position="289"/>
        <end position="309"/>
    </location>
</feature>